<dbReference type="HOGENOM" id="CLU_434117_0_0_1"/>
<name>A0A010QBR8_9PEZI</name>
<reference evidence="3 4" key="1">
    <citation type="submission" date="2014-02" db="EMBL/GenBank/DDBJ databases">
        <title>The genome sequence of Colletotrichum fioriniae PJ7.</title>
        <authorList>
            <person name="Baroncelli R."/>
            <person name="Thon M.R."/>
        </authorList>
    </citation>
    <scope>NUCLEOTIDE SEQUENCE [LARGE SCALE GENOMIC DNA]</scope>
    <source>
        <strain evidence="3 4">PJ7</strain>
    </source>
</reference>
<evidence type="ECO:0000256" key="2">
    <source>
        <dbReference type="ARBA" id="ARBA00023242"/>
    </source>
</evidence>
<comment type="caution">
    <text evidence="3">The sequence shown here is derived from an EMBL/GenBank/DDBJ whole genome shotgun (WGS) entry which is preliminary data.</text>
</comment>
<accession>A0A010QBR8</accession>
<evidence type="ECO:0000256" key="1">
    <source>
        <dbReference type="ARBA" id="ARBA00004123"/>
    </source>
</evidence>
<keyword evidence="2" id="KW-0539">Nucleus</keyword>
<proteinExistence type="predicted"/>
<dbReference type="EMBL" id="JARH01001005">
    <property type="protein sequence ID" value="EXF74230.1"/>
    <property type="molecule type" value="Genomic_DNA"/>
</dbReference>
<keyword evidence="4" id="KW-1185">Reference proteome</keyword>
<dbReference type="PANTHER" id="PTHR37534">
    <property type="entry name" value="TRANSCRIPTIONAL ACTIVATOR PROTEIN UGA3"/>
    <property type="match status" value="1"/>
</dbReference>
<dbReference type="Pfam" id="PF11951">
    <property type="entry name" value="Fungal_trans_2"/>
    <property type="match status" value="1"/>
</dbReference>
<dbReference type="STRING" id="1445577.A0A010QBR8"/>
<dbReference type="Proteomes" id="UP000020467">
    <property type="component" value="Unassembled WGS sequence"/>
</dbReference>
<dbReference type="OrthoDB" id="5089701at2759"/>
<evidence type="ECO:0000313" key="4">
    <source>
        <dbReference type="Proteomes" id="UP000020467"/>
    </source>
</evidence>
<dbReference type="KEGG" id="cfj:CFIO01_06824"/>
<dbReference type="PANTHER" id="PTHR37534:SF46">
    <property type="entry name" value="ZN(II)2CYS6 TRANSCRIPTION FACTOR (EUROFUNG)"/>
    <property type="match status" value="1"/>
</dbReference>
<dbReference type="GO" id="GO:0005634">
    <property type="term" value="C:nucleus"/>
    <property type="evidence" value="ECO:0007669"/>
    <property type="project" value="UniProtKB-SubCell"/>
</dbReference>
<dbReference type="AlphaFoldDB" id="A0A010QBR8"/>
<sequence>MLDVSKAKIEELIATSEIIQKTRDGIEIEMICHQLDLITNEERSLVSSVGPFSVIVPRNAELNDQVHTPEDSESTLNVDASFELFFHEIDHVEEMIVSGQDIGQITPKPDTIEQFSESLALGSEANNAFTELFPSSVAPLPGVTEIVDAGNLVHDFDFSLTGPSTFTSSLPETTFFLLDHYKSKMLDSFTPKSNRYPPWKVLHLPSALQAVSEISIWGSTDPVKTSLLYGVLSVCAYNLEASSKANKEVADFWSLAATEFSQTAKEQLSLSRFPSKYDFWPSQVNELVIATMSMNTISVMSGKFNEAREFLVAAERLMEDSGAIEPIRSREAKILQSMLRYTRVFEETTHFYPDVKTSDNCTLPALRLPSSCADETSSAPVDVKFPSLRTRVCMENQDLRLLDSLTPSTICLKEAQQEILHTATTLEAIFGLPESLVSLISRTTHLINVFSTGLVEPDTPVIAGIVRTLEHDLCTWTFAGHVIDVQHPRQDMENQGEAAFDDAREAIHAAVKMYFCREIRHVNPTSIQHLVDKALRHLLDYEKGIEERGNLAAAGVCWAAFIAGCEAEGTSSRQAIARFLSRVAHKSGTGNFGAASEFLPRVWESRMGVGKFDQSWREVMRSSNTCLILS</sequence>
<protein>
    <submittedName>
        <fullName evidence="3">Uncharacterized protein</fullName>
    </submittedName>
</protein>
<comment type="subcellular location">
    <subcellularLocation>
        <location evidence="1">Nucleus</location>
    </subcellularLocation>
</comment>
<gene>
    <name evidence="3" type="ORF">CFIO01_06824</name>
</gene>
<evidence type="ECO:0000313" key="3">
    <source>
        <dbReference type="EMBL" id="EXF74230.1"/>
    </source>
</evidence>
<dbReference type="InterPro" id="IPR021858">
    <property type="entry name" value="Fun_TF"/>
</dbReference>
<organism evidence="3 4">
    <name type="scientific">Colletotrichum fioriniae PJ7</name>
    <dbReference type="NCBI Taxonomy" id="1445577"/>
    <lineage>
        <taxon>Eukaryota</taxon>
        <taxon>Fungi</taxon>
        <taxon>Dikarya</taxon>
        <taxon>Ascomycota</taxon>
        <taxon>Pezizomycotina</taxon>
        <taxon>Sordariomycetes</taxon>
        <taxon>Hypocreomycetidae</taxon>
        <taxon>Glomerellales</taxon>
        <taxon>Glomerellaceae</taxon>
        <taxon>Colletotrichum</taxon>
        <taxon>Colletotrichum acutatum species complex</taxon>
    </lineage>
</organism>